<dbReference type="RefSeq" id="WP_184943787.1">
    <property type="nucleotide sequence ID" value="NZ_BAAAWZ010000001.1"/>
</dbReference>
<dbReference type="EMBL" id="JACHJJ010000013">
    <property type="protein sequence ID" value="MBB5964800.1"/>
    <property type="molecule type" value="Genomic_DNA"/>
</dbReference>
<evidence type="ECO:0000256" key="7">
    <source>
        <dbReference type="ARBA" id="ARBA00023136"/>
    </source>
</evidence>
<evidence type="ECO:0000313" key="10">
    <source>
        <dbReference type="Proteomes" id="UP000562352"/>
    </source>
</evidence>
<evidence type="ECO:0000256" key="4">
    <source>
        <dbReference type="ARBA" id="ARBA00022475"/>
    </source>
</evidence>
<keyword evidence="4" id="KW-1003">Cell membrane</keyword>
<keyword evidence="7 8" id="KW-0472">Membrane</keyword>
<evidence type="ECO:0000256" key="1">
    <source>
        <dbReference type="ARBA" id="ARBA00004651"/>
    </source>
</evidence>
<comment type="similarity">
    <text evidence="2">Belongs to the AzlC family.</text>
</comment>
<feature type="transmembrane region" description="Helical" evidence="8">
    <location>
        <begin position="207"/>
        <end position="223"/>
    </location>
</feature>
<keyword evidence="3" id="KW-0813">Transport</keyword>
<dbReference type="PANTHER" id="PTHR34979:SF1">
    <property type="entry name" value="INNER MEMBRANE PROTEIN YGAZ"/>
    <property type="match status" value="1"/>
</dbReference>
<protein>
    <submittedName>
        <fullName evidence="9">Putative branched-subunit amino acid permease</fullName>
    </submittedName>
</protein>
<dbReference type="PANTHER" id="PTHR34979">
    <property type="entry name" value="INNER MEMBRANE PROTEIN YGAZ"/>
    <property type="match status" value="1"/>
</dbReference>
<dbReference type="GO" id="GO:1903785">
    <property type="term" value="P:L-valine transmembrane transport"/>
    <property type="evidence" value="ECO:0007669"/>
    <property type="project" value="TreeGrafter"/>
</dbReference>
<dbReference type="InterPro" id="IPR011606">
    <property type="entry name" value="Brnchd-chn_aa_trnsp_permease"/>
</dbReference>
<name>A0A841D4N1_PLAVE</name>
<comment type="subcellular location">
    <subcellularLocation>
        <location evidence="1">Cell membrane</location>
        <topology evidence="1">Multi-pass membrane protein</topology>
    </subcellularLocation>
</comment>
<evidence type="ECO:0000256" key="2">
    <source>
        <dbReference type="ARBA" id="ARBA00010735"/>
    </source>
</evidence>
<dbReference type="AlphaFoldDB" id="A0A841D4N1"/>
<evidence type="ECO:0000313" key="9">
    <source>
        <dbReference type="EMBL" id="MBB5964800.1"/>
    </source>
</evidence>
<evidence type="ECO:0000256" key="6">
    <source>
        <dbReference type="ARBA" id="ARBA00022989"/>
    </source>
</evidence>
<organism evidence="9 10">
    <name type="scientific">Planomonospora venezuelensis</name>
    <dbReference type="NCBI Taxonomy" id="1999"/>
    <lineage>
        <taxon>Bacteria</taxon>
        <taxon>Bacillati</taxon>
        <taxon>Actinomycetota</taxon>
        <taxon>Actinomycetes</taxon>
        <taxon>Streptosporangiales</taxon>
        <taxon>Streptosporangiaceae</taxon>
        <taxon>Planomonospora</taxon>
    </lineage>
</organism>
<proteinExistence type="inferred from homology"/>
<evidence type="ECO:0000256" key="8">
    <source>
        <dbReference type="SAM" id="Phobius"/>
    </source>
</evidence>
<dbReference type="GO" id="GO:0005886">
    <property type="term" value="C:plasma membrane"/>
    <property type="evidence" value="ECO:0007669"/>
    <property type="project" value="UniProtKB-SubCell"/>
</dbReference>
<accession>A0A841D4N1</accession>
<comment type="caution">
    <text evidence="9">The sequence shown here is derived from an EMBL/GenBank/DDBJ whole genome shotgun (WGS) entry which is preliminary data.</text>
</comment>
<feature type="transmembrane region" description="Helical" evidence="8">
    <location>
        <begin position="55"/>
        <end position="79"/>
    </location>
</feature>
<reference evidence="9 10" key="1">
    <citation type="submission" date="2020-08" db="EMBL/GenBank/DDBJ databases">
        <title>Genomic Encyclopedia of Type Strains, Phase III (KMG-III): the genomes of soil and plant-associated and newly described type strains.</title>
        <authorList>
            <person name="Whitman W."/>
        </authorList>
    </citation>
    <scope>NUCLEOTIDE SEQUENCE [LARGE SCALE GENOMIC DNA]</scope>
    <source>
        <strain evidence="9 10">CECT 3303</strain>
    </source>
</reference>
<gene>
    <name evidence="9" type="ORF">FHS22_004084</name>
</gene>
<dbReference type="Proteomes" id="UP000562352">
    <property type="component" value="Unassembled WGS sequence"/>
</dbReference>
<evidence type="ECO:0000256" key="3">
    <source>
        <dbReference type="ARBA" id="ARBA00022448"/>
    </source>
</evidence>
<feature type="transmembrane region" description="Helical" evidence="8">
    <location>
        <begin position="127"/>
        <end position="149"/>
    </location>
</feature>
<keyword evidence="10" id="KW-1185">Reference proteome</keyword>
<keyword evidence="6 8" id="KW-1133">Transmembrane helix</keyword>
<feature type="transmembrane region" description="Helical" evidence="8">
    <location>
        <begin position="16"/>
        <end position="49"/>
    </location>
</feature>
<sequence length="226" mass="22510">METTTRSSAVRDGLGVGLAVGLSGLAFGAAAVTAGLSVAQACVLSLFAFTGASQFALAGVVAGGGSLAAGAAGALLLGVRNALYGLRLADLLGARGWRRLPVAQGVIDETTAVALAQPDEKSARTGFLVTFVSLYLTWNATTLLGALGTSRVADPAVFGLDAVGPATFLAILWPRLTAKDPETRTLRAVAAGGAAVALAAAPFAPPGVPVLLAAVPVLALVLRRPR</sequence>
<evidence type="ECO:0000256" key="5">
    <source>
        <dbReference type="ARBA" id="ARBA00022692"/>
    </source>
</evidence>
<dbReference type="Pfam" id="PF03591">
    <property type="entry name" value="AzlC"/>
    <property type="match status" value="1"/>
</dbReference>
<keyword evidence="5 8" id="KW-0812">Transmembrane</keyword>